<feature type="compositionally biased region" description="Low complexity" evidence="1">
    <location>
        <begin position="10"/>
        <end position="35"/>
    </location>
</feature>
<dbReference type="PANTHER" id="PTHR22198:SF1">
    <property type="entry name" value="FERM DOMAIN-CONTAINING PROTEIN"/>
    <property type="match status" value="1"/>
</dbReference>
<reference evidence="3 4" key="1">
    <citation type="submission" date="2024-08" db="EMBL/GenBank/DDBJ databases">
        <authorList>
            <person name="Cucini C."/>
            <person name="Frati F."/>
        </authorList>
    </citation>
    <scope>NUCLEOTIDE SEQUENCE [LARGE SCALE GENOMIC DNA]</scope>
</reference>
<dbReference type="Proteomes" id="UP001642540">
    <property type="component" value="Unassembled WGS sequence"/>
</dbReference>
<name>A0ABP1PU05_9HEXA</name>
<evidence type="ECO:0000256" key="1">
    <source>
        <dbReference type="SAM" id="MobiDB-lite"/>
    </source>
</evidence>
<keyword evidence="4" id="KW-1185">Reference proteome</keyword>
<proteinExistence type="predicted"/>
<dbReference type="Pfam" id="PF23672">
    <property type="entry name" value="DUF7153"/>
    <property type="match status" value="1"/>
</dbReference>
<protein>
    <recommendedName>
        <fullName evidence="2">DUF7153 domain-containing protein</fullName>
    </recommendedName>
</protein>
<dbReference type="EMBL" id="CAXLJM020000013">
    <property type="protein sequence ID" value="CAL8077497.1"/>
    <property type="molecule type" value="Genomic_DNA"/>
</dbReference>
<evidence type="ECO:0000313" key="4">
    <source>
        <dbReference type="Proteomes" id="UP001642540"/>
    </source>
</evidence>
<comment type="caution">
    <text evidence="3">The sequence shown here is derived from an EMBL/GenBank/DDBJ whole genome shotgun (WGS) entry which is preliminary data.</text>
</comment>
<dbReference type="InterPro" id="IPR055577">
    <property type="entry name" value="DUF7153"/>
</dbReference>
<feature type="region of interest" description="Disordered" evidence="1">
    <location>
        <begin position="1"/>
        <end position="35"/>
    </location>
</feature>
<dbReference type="PANTHER" id="PTHR22198">
    <property type="entry name" value="FERM DOMAIN-CONTAINING PROTEIN"/>
    <property type="match status" value="1"/>
</dbReference>
<feature type="domain" description="DUF7153" evidence="2">
    <location>
        <begin position="129"/>
        <end position="294"/>
    </location>
</feature>
<organism evidence="3 4">
    <name type="scientific">Orchesella dallaii</name>
    <dbReference type="NCBI Taxonomy" id="48710"/>
    <lineage>
        <taxon>Eukaryota</taxon>
        <taxon>Metazoa</taxon>
        <taxon>Ecdysozoa</taxon>
        <taxon>Arthropoda</taxon>
        <taxon>Hexapoda</taxon>
        <taxon>Collembola</taxon>
        <taxon>Entomobryomorpha</taxon>
        <taxon>Entomobryoidea</taxon>
        <taxon>Orchesellidae</taxon>
        <taxon>Orchesellinae</taxon>
        <taxon>Orchesella</taxon>
    </lineage>
</organism>
<accession>A0ABP1PU05</accession>
<evidence type="ECO:0000259" key="2">
    <source>
        <dbReference type="Pfam" id="PF23672"/>
    </source>
</evidence>
<sequence>MSGEEFRTMIGGSSSSCYSTTSSNSSSVENISTSSSIENGDQLTITFVPRKVPSLRSLSPFLEDVFSIDDICFGDRVSPVQKTFRGSPSWYSDINSAASPTLKTVTNDDESGSSSSSGYSQAIQNLSGDGILLKSLEKGASFPYLHLSTSSLCVSPTGFQEEQRDVKQGVYKEIKRVVPPDSWITKNDSHQDQGKSTWLFLGFKTLDKNNEVLEQSWKEWTGVRHLYLELRTDIHIRRISFFRRQEPHDCLDTFAYVVFLEIGSVSVKTNTWLLDFVQRTRLDRMQSTMTVYEEVELWEADSGIPQA</sequence>
<gene>
    <name evidence="3" type="ORF">ODALV1_LOCUS3828</name>
</gene>
<evidence type="ECO:0000313" key="3">
    <source>
        <dbReference type="EMBL" id="CAL8077497.1"/>
    </source>
</evidence>